<gene>
    <name evidence="1" type="ORF">BDV95DRAFT_639984</name>
</gene>
<feature type="non-terminal residue" evidence="1">
    <location>
        <position position="1"/>
    </location>
</feature>
<sequence>DRCFYRLGLVVAPLIWLGHWLLDTRQQIRSLHAYQVRQLLRSIYPRVDLVALARLDGANRSLLDSLLRLGYCLAHTRPCCLAVDRYYS</sequence>
<reference evidence="1 2" key="1">
    <citation type="submission" date="2020-01" db="EMBL/GenBank/DDBJ databases">
        <authorList>
            <consortium name="DOE Joint Genome Institute"/>
            <person name="Haridas S."/>
            <person name="Albert R."/>
            <person name="Binder M."/>
            <person name="Bloem J."/>
            <person name="Labutti K."/>
            <person name="Salamov A."/>
            <person name="Andreopoulos B."/>
            <person name="Baker S.E."/>
            <person name="Barry K."/>
            <person name="Bills G."/>
            <person name="Bluhm B.H."/>
            <person name="Cannon C."/>
            <person name="Castanera R."/>
            <person name="Culley D.E."/>
            <person name="Daum C."/>
            <person name="Ezra D."/>
            <person name="Gonzalez J.B."/>
            <person name="Henrissat B."/>
            <person name="Kuo A."/>
            <person name="Liang C."/>
            <person name="Lipzen A."/>
            <person name="Lutzoni F."/>
            <person name="Magnuson J."/>
            <person name="Mondo S."/>
            <person name="Nolan M."/>
            <person name="Ohm R."/>
            <person name="Pangilinan J."/>
            <person name="Park H.-J.H."/>
            <person name="Ramirez L."/>
            <person name="Alfaro M."/>
            <person name="Sun H."/>
            <person name="Tritt A."/>
            <person name="Yoshinaga Y."/>
            <person name="Zwiers L.-H.L."/>
            <person name="Turgeon B.G."/>
            <person name="Goodwin S.B."/>
            <person name="Spatafora J.W."/>
            <person name="Crous P.W."/>
            <person name="Grigoriev I.V."/>
        </authorList>
    </citation>
    <scope>NUCLEOTIDE SEQUENCE [LARGE SCALE GENOMIC DNA]</scope>
    <source>
        <strain evidence="1 2">CBS 611.86</strain>
    </source>
</reference>
<keyword evidence="2" id="KW-1185">Reference proteome</keyword>
<proteinExistence type="predicted"/>
<protein>
    <submittedName>
        <fullName evidence="1">Uncharacterized protein</fullName>
    </submittedName>
</protein>
<dbReference type="Proteomes" id="UP000481861">
    <property type="component" value="Unassembled WGS sequence"/>
</dbReference>
<dbReference type="AlphaFoldDB" id="A0A7C8I456"/>
<evidence type="ECO:0000313" key="1">
    <source>
        <dbReference type="EMBL" id="KAF2870437.1"/>
    </source>
</evidence>
<organism evidence="1 2">
    <name type="scientific">Massariosphaeria phaeospora</name>
    <dbReference type="NCBI Taxonomy" id="100035"/>
    <lineage>
        <taxon>Eukaryota</taxon>
        <taxon>Fungi</taxon>
        <taxon>Dikarya</taxon>
        <taxon>Ascomycota</taxon>
        <taxon>Pezizomycotina</taxon>
        <taxon>Dothideomycetes</taxon>
        <taxon>Pleosporomycetidae</taxon>
        <taxon>Pleosporales</taxon>
        <taxon>Pleosporales incertae sedis</taxon>
        <taxon>Massariosphaeria</taxon>
    </lineage>
</organism>
<dbReference type="EMBL" id="JAADJZ010000014">
    <property type="protein sequence ID" value="KAF2870437.1"/>
    <property type="molecule type" value="Genomic_DNA"/>
</dbReference>
<comment type="caution">
    <text evidence="1">The sequence shown here is derived from an EMBL/GenBank/DDBJ whole genome shotgun (WGS) entry which is preliminary data.</text>
</comment>
<evidence type="ECO:0000313" key="2">
    <source>
        <dbReference type="Proteomes" id="UP000481861"/>
    </source>
</evidence>
<accession>A0A7C8I456</accession>
<name>A0A7C8I456_9PLEO</name>